<sequence>MKIQYNTDKNVEGHERAEAYFSSELERELARFEEKITRIEVHVGDENSAKFGLNDKRCLIEVRPAKLQPIVVTEHAETVEKAFSGALAKIKKTLTTTFDKQKVH</sequence>
<dbReference type="Gene3D" id="3.30.160.100">
    <property type="entry name" value="Ribosome hibernation promotion factor-like"/>
    <property type="match status" value="1"/>
</dbReference>
<dbReference type="InterPro" id="IPR036567">
    <property type="entry name" value="RHF-like"/>
</dbReference>
<dbReference type="Pfam" id="PF02482">
    <property type="entry name" value="Ribosomal_S30AE"/>
    <property type="match status" value="1"/>
</dbReference>
<organism evidence="1 2">
    <name type="scientific">Flavobacterium flevense</name>
    <dbReference type="NCBI Taxonomy" id="983"/>
    <lineage>
        <taxon>Bacteria</taxon>
        <taxon>Pseudomonadati</taxon>
        <taxon>Bacteroidota</taxon>
        <taxon>Flavobacteriia</taxon>
        <taxon>Flavobacteriales</taxon>
        <taxon>Flavobacteriaceae</taxon>
        <taxon>Flavobacterium</taxon>
    </lineage>
</organism>
<proteinExistence type="predicted"/>
<comment type="caution">
    <text evidence="1">The sequence shown here is derived from an EMBL/GenBank/DDBJ whole genome shotgun (WGS) entry which is preliminary data.</text>
</comment>
<dbReference type="STRING" id="983.SAMN05443543_10478"/>
<dbReference type="Proteomes" id="UP000316775">
    <property type="component" value="Unassembled WGS sequence"/>
</dbReference>
<dbReference type="EMBL" id="BJNP01000043">
    <property type="protein sequence ID" value="GEC73425.1"/>
    <property type="molecule type" value="Genomic_DNA"/>
</dbReference>
<gene>
    <name evidence="1" type="ORF">FFL01_29640</name>
</gene>
<dbReference type="SUPFAM" id="SSF69754">
    <property type="entry name" value="Ribosome binding protein Y (YfiA homologue)"/>
    <property type="match status" value="1"/>
</dbReference>
<name>A0A4Y4AYR9_9FLAO</name>
<dbReference type="RefSeq" id="WP_073243962.1">
    <property type="nucleotide sequence ID" value="NZ_BJNP01000043.1"/>
</dbReference>
<accession>A0A4Y4AYR9</accession>
<dbReference type="AlphaFoldDB" id="A0A4Y4AYR9"/>
<evidence type="ECO:0000313" key="2">
    <source>
        <dbReference type="Proteomes" id="UP000316775"/>
    </source>
</evidence>
<dbReference type="OrthoDB" id="121633at2"/>
<reference evidence="1 2" key="1">
    <citation type="submission" date="2019-06" db="EMBL/GenBank/DDBJ databases">
        <title>Whole genome shotgun sequence of Flavobacterium flevense NBRC 14960.</title>
        <authorList>
            <person name="Hosoyama A."/>
            <person name="Uohara A."/>
            <person name="Ohji S."/>
            <person name="Ichikawa N."/>
        </authorList>
    </citation>
    <scope>NUCLEOTIDE SEQUENCE [LARGE SCALE GENOMIC DNA]</scope>
    <source>
        <strain evidence="1 2">NBRC 14960</strain>
    </source>
</reference>
<evidence type="ECO:0008006" key="3">
    <source>
        <dbReference type="Google" id="ProtNLM"/>
    </source>
</evidence>
<protein>
    <recommendedName>
        <fullName evidence="3">Ribosomal subunit interface protein</fullName>
    </recommendedName>
</protein>
<keyword evidence="2" id="KW-1185">Reference proteome</keyword>
<evidence type="ECO:0000313" key="1">
    <source>
        <dbReference type="EMBL" id="GEC73425.1"/>
    </source>
</evidence>
<dbReference type="InterPro" id="IPR003489">
    <property type="entry name" value="RHF/RaiA"/>
</dbReference>